<keyword evidence="3" id="KW-1185">Reference proteome</keyword>
<gene>
    <name evidence="2" type="ORF">CALVIDRAFT_564851</name>
</gene>
<feature type="compositionally biased region" description="Basic and acidic residues" evidence="1">
    <location>
        <begin position="221"/>
        <end position="234"/>
    </location>
</feature>
<feature type="compositionally biased region" description="Basic residues" evidence="1">
    <location>
        <begin position="426"/>
        <end position="436"/>
    </location>
</feature>
<feature type="compositionally biased region" description="Basic and acidic residues" evidence="1">
    <location>
        <begin position="195"/>
        <end position="204"/>
    </location>
</feature>
<feature type="compositionally biased region" description="Basic and acidic residues" evidence="1">
    <location>
        <begin position="472"/>
        <end position="481"/>
    </location>
</feature>
<name>A0A167L8T3_CALVF</name>
<dbReference type="Proteomes" id="UP000076738">
    <property type="component" value="Unassembled WGS sequence"/>
</dbReference>
<accession>A0A167L8T3</accession>
<feature type="compositionally biased region" description="Low complexity" evidence="1">
    <location>
        <begin position="538"/>
        <end position="558"/>
    </location>
</feature>
<dbReference type="AlphaFoldDB" id="A0A167L8T3"/>
<feature type="compositionally biased region" description="Pro residues" evidence="1">
    <location>
        <begin position="637"/>
        <end position="649"/>
    </location>
</feature>
<feature type="region of interest" description="Disordered" evidence="1">
    <location>
        <begin position="188"/>
        <end position="327"/>
    </location>
</feature>
<reference evidence="2 3" key="1">
    <citation type="journal article" date="2016" name="Mol. Biol. Evol.">
        <title>Comparative Genomics of Early-Diverging Mushroom-Forming Fungi Provides Insights into the Origins of Lignocellulose Decay Capabilities.</title>
        <authorList>
            <person name="Nagy L.G."/>
            <person name="Riley R."/>
            <person name="Tritt A."/>
            <person name="Adam C."/>
            <person name="Daum C."/>
            <person name="Floudas D."/>
            <person name="Sun H."/>
            <person name="Yadav J.S."/>
            <person name="Pangilinan J."/>
            <person name="Larsson K.H."/>
            <person name="Matsuura K."/>
            <person name="Barry K."/>
            <person name="Labutti K."/>
            <person name="Kuo R."/>
            <person name="Ohm R.A."/>
            <person name="Bhattacharya S.S."/>
            <person name="Shirouzu T."/>
            <person name="Yoshinaga Y."/>
            <person name="Martin F.M."/>
            <person name="Grigoriev I.V."/>
            <person name="Hibbett D.S."/>
        </authorList>
    </citation>
    <scope>NUCLEOTIDE SEQUENCE [LARGE SCALE GENOMIC DNA]</scope>
    <source>
        <strain evidence="2 3">TUFC12733</strain>
    </source>
</reference>
<feature type="region of interest" description="Disordered" evidence="1">
    <location>
        <begin position="1"/>
        <end position="126"/>
    </location>
</feature>
<feature type="compositionally biased region" description="Low complexity" evidence="1">
    <location>
        <begin position="272"/>
        <end position="289"/>
    </location>
</feature>
<feature type="compositionally biased region" description="Low complexity" evidence="1">
    <location>
        <begin position="605"/>
        <end position="636"/>
    </location>
</feature>
<dbReference type="OrthoDB" id="10691507at2759"/>
<feature type="compositionally biased region" description="Basic residues" evidence="1">
    <location>
        <begin position="235"/>
        <end position="245"/>
    </location>
</feature>
<feature type="region of interest" description="Disordered" evidence="1">
    <location>
        <begin position="745"/>
        <end position="764"/>
    </location>
</feature>
<feature type="compositionally biased region" description="Low complexity" evidence="1">
    <location>
        <begin position="650"/>
        <end position="665"/>
    </location>
</feature>
<evidence type="ECO:0000313" key="3">
    <source>
        <dbReference type="Proteomes" id="UP000076738"/>
    </source>
</evidence>
<feature type="compositionally biased region" description="Basic and acidic residues" evidence="1">
    <location>
        <begin position="437"/>
        <end position="456"/>
    </location>
</feature>
<sequence>MARDIALPSHPPPAQAPEAQPQPSPLPSSLLSALSRPSPEHEQEQPDYFSPHRHRPAPAHGESYAFRYPRRLPSPGAVAYEWEDRASPDSPFAQGSSSTLPDSTAPAPAAPAVGQKEPGSIPFQHPPYAHAYAPSLSLHHFLQPTRGGFALQLPASPGTGGGRRRCLPRLTQGQAQRHAYPASFEGFGLGVPGLESREGSEESGSKPSTPGGATSVVSAEPGERERVEGEEYKGKREHRERRRRGYTLYTPGLPSPTFRTYFPSPPAGSPGSGSASSASTSGSTSTTSAYTVSLSDTARSRASHGSLSTSAEARHRRTGQSWDWNSNCDWEPRQTPLAELACFGPVLPRGLWDGAPAPAPARAWGDGCAAGKGGVWVSGGARAGETGLDGMDDSRATSLGVGTGGQEVGTWDGLELELKAGPGVGRRARERRRRRRLEGAGSEREQEGVGRWERAGEPSAGKGRTNALVELTPDRAPREQGETAGAQRVGEMGERVKEWQGREREEGQAQEGERSVVTFALPRARGQAQPGIAAPALMPTTPITSTTSTSTTNTMMGPLRTTTDTANEAARARDKGQGEKQLASEARSPNSDSCPKEDHSNPCCASDATAASDTALLADLDPDTSSRTPRSSSIAPEPQPDPALTPTPTPTSASTSIVAPASPAPTWLAVRRQRGGSWTAADLLRDVGEMRIEDLRVREVHEKEDRRVERLERLGRWDLHQQRRVQALQRQEELARAMDQLEVRDYAQEEPTRTEAAALPVDGS</sequence>
<evidence type="ECO:0000313" key="2">
    <source>
        <dbReference type="EMBL" id="KZO95446.1"/>
    </source>
</evidence>
<feature type="compositionally biased region" description="Low complexity" evidence="1">
    <location>
        <begin position="27"/>
        <end position="37"/>
    </location>
</feature>
<protein>
    <submittedName>
        <fullName evidence="2">Uncharacterized protein</fullName>
    </submittedName>
</protein>
<feature type="compositionally biased region" description="Pro residues" evidence="1">
    <location>
        <begin position="9"/>
        <end position="26"/>
    </location>
</feature>
<proteinExistence type="predicted"/>
<organism evidence="2 3">
    <name type="scientific">Calocera viscosa (strain TUFC12733)</name>
    <dbReference type="NCBI Taxonomy" id="1330018"/>
    <lineage>
        <taxon>Eukaryota</taxon>
        <taxon>Fungi</taxon>
        <taxon>Dikarya</taxon>
        <taxon>Basidiomycota</taxon>
        <taxon>Agaricomycotina</taxon>
        <taxon>Dacrymycetes</taxon>
        <taxon>Dacrymycetales</taxon>
        <taxon>Dacrymycetaceae</taxon>
        <taxon>Calocera</taxon>
    </lineage>
</organism>
<feature type="compositionally biased region" description="Basic and acidic residues" evidence="1">
    <location>
        <begin position="491"/>
        <end position="514"/>
    </location>
</feature>
<feature type="compositionally biased region" description="Polar residues" evidence="1">
    <location>
        <begin position="93"/>
        <end position="102"/>
    </location>
</feature>
<dbReference type="EMBL" id="KV417289">
    <property type="protein sequence ID" value="KZO95446.1"/>
    <property type="molecule type" value="Genomic_DNA"/>
</dbReference>
<evidence type="ECO:0000256" key="1">
    <source>
        <dbReference type="SAM" id="MobiDB-lite"/>
    </source>
</evidence>
<feature type="region of interest" description="Disordered" evidence="1">
    <location>
        <begin position="423"/>
        <end position="665"/>
    </location>
</feature>